<dbReference type="OrthoDB" id="9814523at2"/>
<evidence type="ECO:0000256" key="5">
    <source>
        <dbReference type="ARBA" id="ARBA00023136"/>
    </source>
</evidence>
<evidence type="ECO:0000256" key="2">
    <source>
        <dbReference type="ARBA" id="ARBA00006434"/>
    </source>
</evidence>
<comment type="similarity">
    <text evidence="2 6">Belongs to the sodium:solute symporter (SSF) (TC 2.A.21) family.</text>
</comment>
<dbReference type="PROSITE" id="PS50283">
    <property type="entry name" value="NA_SOLUT_SYMP_3"/>
    <property type="match status" value="1"/>
</dbReference>
<feature type="transmembrane region" description="Helical" evidence="7">
    <location>
        <begin position="242"/>
        <end position="262"/>
    </location>
</feature>
<dbReference type="CDD" id="cd10328">
    <property type="entry name" value="SLC5sbd_YidK"/>
    <property type="match status" value="1"/>
</dbReference>
<accession>A0A380FXZ9</accession>
<dbReference type="InterPro" id="IPR038377">
    <property type="entry name" value="Na/Glc_symporter_sf"/>
</dbReference>
<evidence type="ECO:0000313" key="9">
    <source>
        <dbReference type="EMBL" id="TGE18123.1"/>
    </source>
</evidence>
<dbReference type="RefSeq" id="WP_103297248.1">
    <property type="nucleotide sequence ID" value="NZ_PPQT01000015.1"/>
</dbReference>
<evidence type="ECO:0000256" key="4">
    <source>
        <dbReference type="ARBA" id="ARBA00022989"/>
    </source>
</evidence>
<feature type="transmembrane region" description="Helical" evidence="7">
    <location>
        <begin position="192"/>
        <end position="212"/>
    </location>
</feature>
<reference evidence="8 10" key="1">
    <citation type="submission" date="2018-06" db="EMBL/GenBank/DDBJ databases">
        <authorList>
            <consortium name="Pathogen Informatics"/>
            <person name="Doyle S."/>
        </authorList>
    </citation>
    <scope>NUCLEOTIDE SEQUENCE [LARGE SCALE GENOMIC DNA]</scope>
    <source>
        <strain evidence="8 10">NCTC13830</strain>
    </source>
</reference>
<proteinExistence type="inferred from homology"/>
<protein>
    <submittedName>
        <fullName evidence="9">Solute:sodium symporter family transporter</fullName>
    </submittedName>
    <submittedName>
        <fullName evidence="8">Symporter YidK</fullName>
    </submittedName>
</protein>
<feature type="transmembrane region" description="Helical" evidence="7">
    <location>
        <begin position="34"/>
        <end position="56"/>
    </location>
</feature>
<feature type="transmembrane region" description="Helical" evidence="7">
    <location>
        <begin position="379"/>
        <end position="401"/>
    </location>
</feature>
<evidence type="ECO:0000313" key="10">
    <source>
        <dbReference type="Proteomes" id="UP000254047"/>
    </source>
</evidence>
<evidence type="ECO:0000256" key="1">
    <source>
        <dbReference type="ARBA" id="ARBA00004141"/>
    </source>
</evidence>
<evidence type="ECO:0000313" key="8">
    <source>
        <dbReference type="EMBL" id="SUM42868.1"/>
    </source>
</evidence>
<dbReference type="GO" id="GO:0005412">
    <property type="term" value="F:D-glucose:sodium symporter activity"/>
    <property type="evidence" value="ECO:0007669"/>
    <property type="project" value="TreeGrafter"/>
</dbReference>
<dbReference type="InterPro" id="IPR001734">
    <property type="entry name" value="Na/solute_symporter"/>
</dbReference>
<organism evidence="8 10">
    <name type="scientific">Staphylococcus petrasii</name>
    <dbReference type="NCBI Taxonomy" id="1276936"/>
    <lineage>
        <taxon>Bacteria</taxon>
        <taxon>Bacillati</taxon>
        <taxon>Bacillota</taxon>
        <taxon>Bacilli</taxon>
        <taxon>Bacillales</taxon>
        <taxon>Staphylococcaceae</taxon>
        <taxon>Staphylococcus</taxon>
    </lineage>
</organism>
<feature type="transmembrane region" description="Helical" evidence="7">
    <location>
        <begin position="6"/>
        <end position="22"/>
    </location>
</feature>
<dbReference type="Proteomes" id="UP000254047">
    <property type="component" value="Unassembled WGS sequence"/>
</dbReference>
<evidence type="ECO:0000256" key="7">
    <source>
        <dbReference type="SAM" id="Phobius"/>
    </source>
</evidence>
<dbReference type="EMBL" id="UHDO01000001">
    <property type="protein sequence ID" value="SUM42868.1"/>
    <property type="molecule type" value="Genomic_DNA"/>
</dbReference>
<feature type="transmembrane region" description="Helical" evidence="7">
    <location>
        <begin position="503"/>
        <end position="523"/>
    </location>
</feature>
<evidence type="ECO:0000256" key="6">
    <source>
        <dbReference type="RuleBase" id="RU362091"/>
    </source>
</evidence>
<feature type="transmembrane region" description="Helical" evidence="7">
    <location>
        <begin position="76"/>
        <end position="98"/>
    </location>
</feature>
<dbReference type="Proteomes" id="UP000297598">
    <property type="component" value="Unassembled WGS sequence"/>
</dbReference>
<comment type="subcellular location">
    <subcellularLocation>
        <location evidence="1">Membrane</location>
        <topology evidence="1">Multi-pass membrane protein</topology>
    </subcellularLocation>
</comment>
<name>A0A380FXZ9_9STAP</name>
<dbReference type="Pfam" id="PF00474">
    <property type="entry name" value="SSF"/>
    <property type="match status" value="1"/>
</dbReference>
<feature type="transmembrane region" description="Helical" evidence="7">
    <location>
        <begin position="462"/>
        <end position="482"/>
    </location>
</feature>
<evidence type="ECO:0000313" key="11">
    <source>
        <dbReference type="Proteomes" id="UP000297598"/>
    </source>
</evidence>
<dbReference type="NCBIfam" id="NF007790">
    <property type="entry name" value="PRK10484.1"/>
    <property type="match status" value="1"/>
</dbReference>
<feature type="transmembrane region" description="Helical" evidence="7">
    <location>
        <begin position="161"/>
        <end position="180"/>
    </location>
</feature>
<keyword evidence="4 7" id="KW-1133">Transmembrane helix</keyword>
<evidence type="ECO:0000256" key="3">
    <source>
        <dbReference type="ARBA" id="ARBA00022692"/>
    </source>
</evidence>
<dbReference type="Gene3D" id="1.20.1730.10">
    <property type="entry name" value="Sodium/glucose cotransporter"/>
    <property type="match status" value="1"/>
</dbReference>
<dbReference type="PANTHER" id="PTHR11819:SF195">
    <property type="entry name" value="SODIUM_GLUCOSE COTRANSPORTER 4"/>
    <property type="match status" value="1"/>
</dbReference>
<dbReference type="PANTHER" id="PTHR11819">
    <property type="entry name" value="SOLUTE CARRIER FAMILY 5"/>
    <property type="match status" value="1"/>
</dbReference>
<feature type="transmembrane region" description="Helical" evidence="7">
    <location>
        <begin position="283"/>
        <end position="308"/>
    </location>
</feature>
<keyword evidence="3 7" id="KW-0812">Transmembrane</keyword>
<sequence>MNWIAILLFLGVVIGISVYAYWRSKKVQTDSADGYFMGGNTLTGFTIASTIIMTNLSTEQLVGQNGQSYGKGMEVMAWEITAAVAVVLLAWVFLPKYLRYGVSTISEFLEMRYDTFTKRFVSILFIFTYVVSFMPVVLYSGSLVFNKMFNIGDYLGVSDTTATIIISLTIGIIGVLYLFVGGLSISAFSDSIYGIGLIVGGLIVTLIGLHHVGDGGFVKGFDHIVQHTPEKLNAFGEVDSDIVPWPTLFFGMFFNNLFFWCANQMIVQKALAAKNLQESQKGAIYLSIFKIFGPIFTVIPGIIAYNYFNGGIDKNDNAYPALIQSILPDWSLGLFGAVIFGAILSSFVGSLNSTTTLFTYDFYKPIFGKKASDKHIARVGHIATVVIGAICVGLSPFISLFPSGLYAIVQQFNGVYSMPVLALVLVAFFSRRTSKLGAKVALFTHIILYVIVSFAFPQINYLYTFSVIFFIDLIIVIIFNKLKPSNEFDLNTNKAKVDITPWKYRYVAGTIILALVVIIYIIFSPLVLAK</sequence>
<dbReference type="AlphaFoldDB" id="A0A380FXZ9"/>
<feature type="transmembrane region" description="Helical" evidence="7">
    <location>
        <begin position="407"/>
        <end position="429"/>
    </location>
</feature>
<keyword evidence="5 7" id="KW-0472">Membrane</keyword>
<dbReference type="EMBL" id="SRLS01000005">
    <property type="protein sequence ID" value="TGE18123.1"/>
    <property type="molecule type" value="Genomic_DNA"/>
</dbReference>
<gene>
    <name evidence="8" type="primary">yidK</name>
    <name evidence="9" type="ORF">BJR09_04130</name>
    <name evidence="8" type="ORF">NCTC13830_00392</name>
</gene>
<reference evidence="9 11" key="2">
    <citation type="submission" date="2019-04" db="EMBL/GenBank/DDBJ databases">
        <title>Genomic characterization of Staphylococcus petrasii strains.</title>
        <authorList>
            <person name="Vrbovska V."/>
            <person name="Kovarovic V."/>
            <person name="Maslanova I."/>
            <person name="Indrakova A."/>
            <person name="Petras P."/>
            <person name="Sedo O."/>
            <person name="Svec P."/>
            <person name="Fisarova L."/>
            <person name="Sedlacek I."/>
            <person name="Doskar J."/>
            <person name="Pantucek R."/>
        </authorList>
    </citation>
    <scope>NUCLEOTIDE SEQUENCE [LARGE SCALE GENOMIC DNA]</scope>
    <source>
        <strain evidence="9 11">P5404</strain>
    </source>
</reference>
<feature type="transmembrane region" description="Helical" evidence="7">
    <location>
        <begin position="119"/>
        <end position="141"/>
    </location>
</feature>
<dbReference type="GO" id="GO:0005886">
    <property type="term" value="C:plasma membrane"/>
    <property type="evidence" value="ECO:0007669"/>
    <property type="project" value="TreeGrafter"/>
</dbReference>
<keyword evidence="11" id="KW-1185">Reference proteome</keyword>
<feature type="transmembrane region" description="Helical" evidence="7">
    <location>
        <begin position="436"/>
        <end position="456"/>
    </location>
</feature>
<feature type="transmembrane region" description="Helical" evidence="7">
    <location>
        <begin position="334"/>
        <end position="358"/>
    </location>
</feature>
<dbReference type="NCBIfam" id="TIGR00813">
    <property type="entry name" value="sss"/>
    <property type="match status" value="1"/>
</dbReference>